<proteinExistence type="predicted"/>
<organism evidence="2 3">
    <name type="scientific">Prevotella herbatica</name>
    <dbReference type="NCBI Taxonomy" id="2801997"/>
    <lineage>
        <taxon>Bacteria</taxon>
        <taxon>Pseudomonadati</taxon>
        <taxon>Bacteroidota</taxon>
        <taxon>Bacteroidia</taxon>
        <taxon>Bacteroidales</taxon>
        <taxon>Prevotellaceae</taxon>
        <taxon>Prevotella</taxon>
    </lineage>
</organism>
<evidence type="ECO:0000313" key="2">
    <source>
        <dbReference type="EMBL" id="BCS86155.1"/>
    </source>
</evidence>
<dbReference type="Proteomes" id="UP001319045">
    <property type="component" value="Chromosome"/>
</dbReference>
<dbReference type="Gene3D" id="2.60.40.3690">
    <property type="match status" value="1"/>
</dbReference>
<dbReference type="Gene3D" id="2.60.40.2580">
    <property type="match status" value="1"/>
</dbReference>
<accession>A0ABM7P047</accession>
<sequence>MTSCSSSDTEEGTTAKGSPAVVNLNLGIQGTRASSTSTLPTSSNTLTGEGTVNAFMSGLFDANGSTVTINTASQTSITTTTQARKIYIAANTVNSAADKNLFLGCTSTTDFTGLKADLSYTTSTDGQDNSAKNTVNSQQMTGLPMFGKDDNCFSSFATSNTSDVTVNLGRLVARIDLNSLKSAFASTTAYPTASFTVHEIFMYNVNDVCTYGGTASQNPALSESSGTTGKCEQTDASGAISSLNDYAYLSSGALTNVGAGTGTDADPVVYLTSTTPYYFYVFPHSSTNPTKLVIKGLFKTSSGDAGTELYYPIIINDDAMSTESITTNNDVITANNIYQLDVTLKGRGVTDPSQNITPATATVHFAVTGWTANPQTVVIQ</sequence>
<feature type="region of interest" description="Disordered" evidence="1">
    <location>
        <begin position="1"/>
        <end position="20"/>
    </location>
</feature>
<reference evidence="2 3" key="1">
    <citation type="journal article" date="2022" name="Int. J. Syst. Evol. Microbiol.">
        <title>Prevotella herbatica sp. nov., a plant polysaccharide-decomposing anaerobic bacterium isolated from a methanogenic reactor.</title>
        <authorList>
            <person name="Uek A."/>
            <person name="Tonouchi A."/>
            <person name="Kaku N."/>
            <person name="Ueki K."/>
        </authorList>
    </citation>
    <scope>NUCLEOTIDE SEQUENCE [LARGE SCALE GENOMIC DNA]</scope>
    <source>
        <strain evidence="2 3">WR041</strain>
    </source>
</reference>
<protein>
    <recommendedName>
        <fullName evidence="4">Major fimbrial subunit protein N-terminal domain-containing protein</fullName>
    </recommendedName>
</protein>
<evidence type="ECO:0000256" key="1">
    <source>
        <dbReference type="SAM" id="MobiDB-lite"/>
    </source>
</evidence>
<evidence type="ECO:0008006" key="4">
    <source>
        <dbReference type="Google" id="ProtNLM"/>
    </source>
</evidence>
<gene>
    <name evidence="2" type="ORF">prwr041_20480</name>
</gene>
<evidence type="ECO:0000313" key="3">
    <source>
        <dbReference type="Proteomes" id="UP001319045"/>
    </source>
</evidence>
<dbReference type="EMBL" id="AP024484">
    <property type="protein sequence ID" value="BCS86155.1"/>
    <property type="molecule type" value="Genomic_DNA"/>
</dbReference>
<keyword evidence="3" id="KW-1185">Reference proteome</keyword>
<name>A0ABM7P047_9BACT</name>